<keyword evidence="6" id="KW-1185">Reference proteome</keyword>
<keyword evidence="2" id="KW-0288">FMN</keyword>
<name>A0A844WCS4_9RHOB</name>
<evidence type="ECO:0000313" key="6">
    <source>
        <dbReference type="Proteomes" id="UP000443843"/>
    </source>
</evidence>
<dbReference type="InterPro" id="IPR000014">
    <property type="entry name" value="PAS"/>
</dbReference>
<evidence type="ECO:0000256" key="1">
    <source>
        <dbReference type="ARBA" id="ARBA00022630"/>
    </source>
</evidence>
<comment type="caution">
    <text evidence="5">The sequence shown here is derived from an EMBL/GenBank/DDBJ whole genome shotgun (WGS) entry which is preliminary data.</text>
</comment>
<evidence type="ECO:0000256" key="2">
    <source>
        <dbReference type="ARBA" id="ARBA00022643"/>
    </source>
</evidence>
<keyword evidence="1" id="KW-0285">Flavoprotein</keyword>
<sequence length="174" mass="19473">MDVKLERIRGVFERSMVALSLADLEEVDCPLVLANARFETLTGFSFRETEGRNCRFLQGDLDNGRARADIRQAIENRTEAQVVLKNRRKSGEAFDNLLFLHPVSVGGQTSRYMLGSQFELTAAENTLEEAMAHAGALSGDLERIGAVAERLRMQRRRYLADASAALVTAWARRI</sequence>
<dbReference type="EMBL" id="WNXQ01000002">
    <property type="protein sequence ID" value="MWB77390.1"/>
    <property type="molecule type" value="Genomic_DNA"/>
</dbReference>
<protein>
    <submittedName>
        <fullName evidence="5">PAS domain-containing protein</fullName>
    </submittedName>
</protein>
<feature type="domain" description="PAS" evidence="4">
    <location>
        <begin position="28"/>
        <end position="119"/>
    </location>
</feature>
<dbReference type="PANTHER" id="PTHR47429">
    <property type="entry name" value="PROTEIN TWIN LOV 1"/>
    <property type="match status" value="1"/>
</dbReference>
<evidence type="ECO:0000313" key="5">
    <source>
        <dbReference type="EMBL" id="MWB77390.1"/>
    </source>
</evidence>
<dbReference type="Pfam" id="PF13426">
    <property type="entry name" value="PAS_9"/>
    <property type="match status" value="1"/>
</dbReference>
<dbReference type="InterPro" id="IPR035965">
    <property type="entry name" value="PAS-like_dom_sf"/>
</dbReference>
<keyword evidence="3" id="KW-0157">Chromophore</keyword>
<evidence type="ECO:0000256" key="3">
    <source>
        <dbReference type="ARBA" id="ARBA00022991"/>
    </source>
</evidence>
<gene>
    <name evidence="5" type="ORF">GLS40_05080</name>
</gene>
<dbReference type="AlphaFoldDB" id="A0A844WCS4"/>
<reference evidence="5 6" key="1">
    <citation type="submission" date="2019-11" db="EMBL/GenBank/DDBJ databases">
        <title>Pseudooceanicola pacifica sp. nov., isolated from deep-sea sediment of the Pacific Ocean.</title>
        <authorList>
            <person name="Lyu L."/>
        </authorList>
    </citation>
    <scope>NUCLEOTIDE SEQUENCE [LARGE SCALE GENOMIC DNA]</scope>
    <source>
        <strain evidence="5 6">216_PA32_1</strain>
    </source>
</reference>
<dbReference type="Gene3D" id="3.30.450.20">
    <property type="entry name" value="PAS domain"/>
    <property type="match status" value="1"/>
</dbReference>
<proteinExistence type="predicted"/>
<evidence type="ECO:0000259" key="4">
    <source>
        <dbReference type="Pfam" id="PF13426"/>
    </source>
</evidence>
<dbReference type="SUPFAM" id="SSF55785">
    <property type="entry name" value="PYP-like sensor domain (PAS domain)"/>
    <property type="match status" value="1"/>
</dbReference>
<organism evidence="5 6">
    <name type="scientific">Pseudooceanicola pacificus</name>
    <dbReference type="NCBI Taxonomy" id="2676438"/>
    <lineage>
        <taxon>Bacteria</taxon>
        <taxon>Pseudomonadati</taxon>
        <taxon>Pseudomonadota</taxon>
        <taxon>Alphaproteobacteria</taxon>
        <taxon>Rhodobacterales</taxon>
        <taxon>Paracoccaceae</taxon>
        <taxon>Pseudooceanicola</taxon>
    </lineage>
</organism>
<dbReference type="PANTHER" id="PTHR47429:SF2">
    <property type="entry name" value="PROTEIN TWIN LOV 1"/>
    <property type="match status" value="1"/>
</dbReference>
<dbReference type="Proteomes" id="UP000443843">
    <property type="component" value="Unassembled WGS sequence"/>
</dbReference>
<accession>A0A844WCS4</accession>
<dbReference type="NCBIfam" id="TIGR00229">
    <property type="entry name" value="sensory_box"/>
    <property type="match status" value="1"/>
</dbReference>